<keyword evidence="2" id="KW-1185">Reference proteome</keyword>
<protein>
    <recommendedName>
        <fullName evidence="3">Reverse transcriptase zinc-binding domain-containing protein</fullName>
    </recommendedName>
</protein>
<organism evidence="1 2">
    <name type="scientific">Gossypium stocksii</name>
    <dbReference type="NCBI Taxonomy" id="47602"/>
    <lineage>
        <taxon>Eukaryota</taxon>
        <taxon>Viridiplantae</taxon>
        <taxon>Streptophyta</taxon>
        <taxon>Embryophyta</taxon>
        <taxon>Tracheophyta</taxon>
        <taxon>Spermatophyta</taxon>
        <taxon>Magnoliopsida</taxon>
        <taxon>eudicotyledons</taxon>
        <taxon>Gunneridae</taxon>
        <taxon>Pentapetalae</taxon>
        <taxon>rosids</taxon>
        <taxon>malvids</taxon>
        <taxon>Malvales</taxon>
        <taxon>Malvaceae</taxon>
        <taxon>Malvoideae</taxon>
        <taxon>Gossypium</taxon>
    </lineage>
</organism>
<dbReference type="OrthoDB" id="1436501at2759"/>
<evidence type="ECO:0000313" key="2">
    <source>
        <dbReference type="Proteomes" id="UP000828251"/>
    </source>
</evidence>
<reference evidence="1 2" key="1">
    <citation type="journal article" date="2021" name="Plant Biotechnol. J.">
        <title>Multi-omics assisted identification of the key and species-specific regulatory components of drought-tolerant mechanisms in Gossypium stocksii.</title>
        <authorList>
            <person name="Yu D."/>
            <person name="Ke L."/>
            <person name="Zhang D."/>
            <person name="Wu Y."/>
            <person name="Sun Y."/>
            <person name="Mei J."/>
            <person name="Sun J."/>
            <person name="Sun Y."/>
        </authorList>
    </citation>
    <scope>NUCLEOTIDE SEQUENCE [LARGE SCALE GENOMIC DNA]</scope>
    <source>
        <strain evidence="2">cv. E1</strain>
        <tissue evidence="1">Leaf</tissue>
    </source>
</reference>
<accession>A0A9D3V3I7</accession>
<gene>
    <name evidence="1" type="ORF">J1N35_032565</name>
</gene>
<dbReference type="PANTHER" id="PTHR33116:SF86">
    <property type="entry name" value="REVERSE TRANSCRIPTASE DOMAIN-CONTAINING PROTEIN"/>
    <property type="match status" value="1"/>
</dbReference>
<name>A0A9D3V3I7_9ROSI</name>
<dbReference type="AlphaFoldDB" id="A0A9D3V3I7"/>
<proteinExistence type="predicted"/>
<dbReference type="Proteomes" id="UP000828251">
    <property type="component" value="Unassembled WGS sequence"/>
</dbReference>
<comment type="caution">
    <text evidence="1">The sequence shown here is derived from an EMBL/GenBank/DDBJ whole genome shotgun (WGS) entry which is preliminary data.</text>
</comment>
<dbReference type="EMBL" id="JAIQCV010000009">
    <property type="protein sequence ID" value="KAH1067578.1"/>
    <property type="molecule type" value="Genomic_DNA"/>
</dbReference>
<sequence length="181" mass="20691">MFGVSVAKNPGTYLGIPSLWGKTRLNALSYVKERLISKVKNWKKQSLPNGGKEFLIKSVASAVPIYYMSCFKFPKKLCNEMNEALAHFWEDISSFGGWLEEIFSLFKGNMQNALDMKLRIAFSCWIIWKEQCEAIFNGSTVSDKRAINRVKIGMVELCELQDKQSDCGKKTISNNRETLLW</sequence>
<evidence type="ECO:0000313" key="1">
    <source>
        <dbReference type="EMBL" id="KAH1067578.1"/>
    </source>
</evidence>
<evidence type="ECO:0008006" key="3">
    <source>
        <dbReference type="Google" id="ProtNLM"/>
    </source>
</evidence>
<dbReference type="PANTHER" id="PTHR33116">
    <property type="entry name" value="REVERSE TRANSCRIPTASE ZINC-BINDING DOMAIN-CONTAINING PROTEIN-RELATED-RELATED"/>
    <property type="match status" value="1"/>
</dbReference>